<evidence type="ECO:0000313" key="2">
    <source>
        <dbReference type="Proteomes" id="UP000198356"/>
    </source>
</evidence>
<sequence>MKPIKRLPSADWQTDDLHELWAEASAESLGTEFVAIHAFLDYCRLLQDVRDSFLVQDRQSPFDRVFFFLRGGYFAFAYLNMTFELLDRAVIFGGLNHGGQPVDRLKDYLRKLASAARDQGKRRLRLLLIDEVKSGTGMGRALNIIEGVLREDEWRDAIDCDLTFYAIRPGQKMTSELEGAAKRWSGARRNRAPGLSIAIAHFAGHLPGYDDDRRCGIKRTSDNRDPQKNYDLVKHATGKVRFVCNRAKPRIAFAQLERQCLVEFLSNLAVWLTNKPTGSIISSIQFGVESRGCEHCRQCFTEVRKRSSATSGFQFG</sequence>
<name>A0A239EXH3_9BACT</name>
<organism evidence="1 2">
    <name type="scientific">Granulicella rosea</name>
    <dbReference type="NCBI Taxonomy" id="474952"/>
    <lineage>
        <taxon>Bacteria</taxon>
        <taxon>Pseudomonadati</taxon>
        <taxon>Acidobacteriota</taxon>
        <taxon>Terriglobia</taxon>
        <taxon>Terriglobales</taxon>
        <taxon>Acidobacteriaceae</taxon>
        <taxon>Granulicella</taxon>
    </lineage>
</organism>
<keyword evidence="2" id="KW-1185">Reference proteome</keyword>
<dbReference type="AlphaFoldDB" id="A0A239EXH3"/>
<gene>
    <name evidence="1" type="ORF">SAMN05421770_1011215</name>
</gene>
<dbReference type="EMBL" id="FZOU01000001">
    <property type="protein sequence ID" value="SNS49460.1"/>
    <property type="molecule type" value="Genomic_DNA"/>
</dbReference>
<dbReference type="Proteomes" id="UP000198356">
    <property type="component" value="Unassembled WGS sequence"/>
</dbReference>
<reference evidence="1 2" key="1">
    <citation type="submission" date="2017-06" db="EMBL/GenBank/DDBJ databases">
        <authorList>
            <person name="Kim H.J."/>
            <person name="Triplett B.A."/>
        </authorList>
    </citation>
    <scope>NUCLEOTIDE SEQUENCE [LARGE SCALE GENOMIC DNA]</scope>
    <source>
        <strain evidence="1 2">DSM 18704</strain>
    </source>
</reference>
<proteinExistence type="predicted"/>
<evidence type="ECO:0000313" key="1">
    <source>
        <dbReference type="EMBL" id="SNS49460.1"/>
    </source>
</evidence>
<protein>
    <submittedName>
        <fullName evidence="1">Uncharacterized protein</fullName>
    </submittedName>
</protein>
<accession>A0A239EXH3</accession>